<proteinExistence type="predicted"/>
<feature type="transmembrane region" description="Helical" evidence="6">
    <location>
        <begin position="289"/>
        <end position="309"/>
    </location>
</feature>
<feature type="transmembrane region" description="Helical" evidence="6">
    <location>
        <begin position="185"/>
        <end position="206"/>
    </location>
</feature>
<keyword evidence="2 6" id="KW-0812">Transmembrane</keyword>
<keyword evidence="9" id="KW-1185">Reference proteome</keyword>
<feature type="transmembrane region" description="Helical" evidence="6">
    <location>
        <begin position="157"/>
        <end position="178"/>
    </location>
</feature>
<dbReference type="PANTHER" id="PTHR30071">
    <property type="entry name" value="HEME EXPORTER PROTEIN C"/>
    <property type="match status" value="1"/>
</dbReference>
<evidence type="ECO:0000256" key="6">
    <source>
        <dbReference type="SAM" id="Phobius"/>
    </source>
</evidence>
<dbReference type="InterPro" id="IPR017562">
    <property type="entry name" value="Cyt_c_biogenesis_CcsA"/>
</dbReference>
<name>A0ABW0WYY4_9ACTN</name>
<feature type="transmembrane region" description="Helical" evidence="6">
    <location>
        <begin position="321"/>
        <end position="339"/>
    </location>
</feature>
<dbReference type="EMBL" id="JBHSOF010000010">
    <property type="protein sequence ID" value="MFC5663507.1"/>
    <property type="molecule type" value="Genomic_DNA"/>
</dbReference>
<dbReference type="Pfam" id="PF01578">
    <property type="entry name" value="Cytochrom_C_asm"/>
    <property type="match status" value="1"/>
</dbReference>
<keyword evidence="3" id="KW-0201">Cytochrome c-type biogenesis</keyword>
<dbReference type="InterPro" id="IPR045062">
    <property type="entry name" value="Cyt_c_biogenesis_CcsA/CcmC"/>
</dbReference>
<feature type="transmembrane region" description="Helical" evidence="6">
    <location>
        <begin position="346"/>
        <end position="364"/>
    </location>
</feature>
<comment type="subcellular location">
    <subcellularLocation>
        <location evidence="1">Membrane</location>
        <topology evidence="1">Multi-pass membrane protein</topology>
    </subcellularLocation>
</comment>
<evidence type="ECO:0000256" key="5">
    <source>
        <dbReference type="ARBA" id="ARBA00023136"/>
    </source>
</evidence>
<dbReference type="Proteomes" id="UP001595975">
    <property type="component" value="Unassembled WGS sequence"/>
</dbReference>
<evidence type="ECO:0000256" key="1">
    <source>
        <dbReference type="ARBA" id="ARBA00004141"/>
    </source>
</evidence>
<evidence type="ECO:0000256" key="4">
    <source>
        <dbReference type="ARBA" id="ARBA00022989"/>
    </source>
</evidence>
<reference evidence="9" key="1">
    <citation type="journal article" date="2019" name="Int. J. Syst. Evol. Microbiol.">
        <title>The Global Catalogue of Microorganisms (GCM) 10K type strain sequencing project: providing services to taxonomists for standard genome sequencing and annotation.</title>
        <authorList>
            <consortium name="The Broad Institute Genomics Platform"/>
            <consortium name="The Broad Institute Genome Sequencing Center for Infectious Disease"/>
            <person name="Wu L."/>
            <person name="Ma J."/>
        </authorList>
    </citation>
    <scope>NUCLEOTIDE SEQUENCE [LARGE SCALE GENOMIC DNA]</scope>
    <source>
        <strain evidence="9">CGMCC 4.1437</strain>
    </source>
</reference>
<feature type="transmembrane region" description="Helical" evidence="6">
    <location>
        <begin position="18"/>
        <end position="35"/>
    </location>
</feature>
<evidence type="ECO:0000256" key="3">
    <source>
        <dbReference type="ARBA" id="ARBA00022748"/>
    </source>
</evidence>
<evidence type="ECO:0000259" key="7">
    <source>
        <dbReference type="Pfam" id="PF01578"/>
    </source>
</evidence>
<organism evidence="8 9">
    <name type="scientific">Kitasatospora misakiensis</name>
    <dbReference type="NCBI Taxonomy" id="67330"/>
    <lineage>
        <taxon>Bacteria</taxon>
        <taxon>Bacillati</taxon>
        <taxon>Actinomycetota</taxon>
        <taxon>Actinomycetes</taxon>
        <taxon>Kitasatosporales</taxon>
        <taxon>Streptomycetaceae</taxon>
        <taxon>Kitasatospora</taxon>
    </lineage>
</organism>
<keyword evidence="4 6" id="KW-1133">Transmembrane helix</keyword>
<accession>A0ABW0WYY4</accession>
<evidence type="ECO:0000313" key="8">
    <source>
        <dbReference type="EMBL" id="MFC5663507.1"/>
    </source>
</evidence>
<protein>
    <submittedName>
        <fullName evidence="8">C-type cytochrome biogenesis protein CcsB</fullName>
    </submittedName>
</protein>
<sequence>MHLASSVDPQLADLSNKLIYSAMAVYLIAMFAYMFEWTFGAKGAVAVRSTEQAGLAGTVAEAEARAKGAKKVTVTVASARGGTTTLTRTALAGEGATVVTSGRGDEDVDGPGAAGTSEKADLSGRIAVSLTVLAALLHAAAVLTRGLSVSRWPWGNMYEFSCAFALAMTVAFLGLLVAKKPVRWLGLPVTLAVLLTLGVAVSVLYTDSEQLVPALHSYWLAIHVSTAIICGGAFYAAFITTLLYLGKDSFDQRMAAGLAKGPLGTSPSIWRRLPAAATLDKLSYRINALVFPLWTFTIIAGAIWAEAAWGKYWEWDPKETWSFITWVGYACYLHARATAGWKGRKAAYLALAAFACWLFNYYGVNIFVTGKHSYAGI</sequence>
<dbReference type="NCBIfam" id="TIGR03144">
    <property type="entry name" value="cytochr_II_ccsB"/>
    <property type="match status" value="1"/>
</dbReference>
<keyword evidence="5 6" id="KW-0472">Membrane</keyword>
<feature type="transmembrane region" description="Helical" evidence="6">
    <location>
        <begin position="126"/>
        <end position="145"/>
    </location>
</feature>
<dbReference type="InterPro" id="IPR002541">
    <property type="entry name" value="Cyt_c_assembly"/>
</dbReference>
<feature type="domain" description="Cytochrome c assembly protein" evidence="7">
    <location>
        <begin position="154"/>
        <end position="368"/>
    </location>
</feature>
<evidence type="ECO:0000313" key="9">
    <source>
        <dbReference type="Proteomes" id="UP001595975"/>
    </source>
</evidence>
<comment type="caution">
    <text evidence="8">The sequence shown here is derived from an EMBL/GenBank/DDBJ whole genome shotgun (WGS) entry which is preliminary data.</text>
</comment>
<gene>
    <name evidence="8" type="primary">ccsB</name>
    <name evidence="8" type="ORF">ACFP3U_11005</name>
</gene>
<dbReference type="PANTHER" id="PTHR30071:SF1">
    <property type="entry name" value="CYTOCHROME B_B6 PROTEIN-RELATED"/>
    <property type="match status" value="1"/>
</dbReference>
<evidence type="ECO:0000256" key="2">
    <source>
        <dbReference type="ARBA" id="ARBA00022692"/>
    </source>
</evidence>
<dbReference type="RefSeq" id="WP_380225165.1">
    <property type="nucleotide sequence ID" value="NZ_JBHSOF010000010.1"/>
</dbReference>
<feature type="transmembrane region" description="Helical" evidence="6">
    <location>
        <begin position="218"/>
        <end position="245"/>
    </location>
</feature>